<accession>A0A6V7V1C4</accession>
<sequence>MLDMKEMNKITQNKSNEEIKETSTSFTSSSSSSTSYSFPSSSLASFYSPTTTNNLSNIPYQNFEEGLNEDTKNNILTSILGN</sequence>
<dbReference type="Proteomes" id="UP000580250">
    <property type="component" value="Unassembled WGS sequence"/>
</dbReference>
<evidence type="ECO:0000256" key="1">
    <source>
        <dbReference type="SAM" id="MobiDB-lite"/>
    </source>
</evidence>
<comment type="caution">
    <text evidence="2">The sequence shown here is derived from an EMBL/GenBank/DDBJ whole genome shotgun (WGS) entry which is preliminary data.</text>
</comment>
<dbReference type="EMBL" id="CAJEWN010000143">
    <property type="protein sequence ID" value="CAD2168616.1"/>
    <property type="molecule type" value="Genomic_DNA"/>
</dbReference>
<dbReference type="AlphaFoldDB" id="A0A6V7V1C4"/>
<reference evidence="2 3" key="1">
    <citation type="submission" date="2020-08" db="EMBL/GenBank/DDBJ databases">
        <authorList>
            <person name="Koutsovoulos G."/>
            <person name="Danchin GJ E."/>
        </authorList>
    </citation>
    <scope>NUCLEOTIDE SEQUENCE [LARGE SCALE GENOMIC DNA]</scope>
</reference>
<name>A0A6V7V1C4_MELEN</name>
<protein>
    <submittedName>
        <fullName evidence="2">Uncharacterized protein</fullName>
    </submittedName>
</protein>
<evidence type="ECO:0000313" key="3">
    <source>
        <dbReference type="Proteomes" id="UP000580250"/>
    </source>
</evidence>
<feature type="region of interest" description="Disordered" evidence="1">
    <location>
        <begin position="1"/>
        <end position="37"/>
    </location>
</feature>
<feature type="compositionally biased region" description="Low complexity" evidence="1">
    <location>
        <begin position="22"/>
        <end position="37"/>
    </location>
</feature>
<gene>
    <name evidence="2" type="ORF">MENT_LOCUS19997</name>
</gene>
<proteinExistence type="predicted"/>
<organism evidence="2 3">
    <name type="scientific">Meloidogyne enterolobii</name>
    <name type="common">Root-knot nematode worm</name>
    <name type="synonym">Meloidogyne mayaguensis</name>
    <dbReference type="NCBI Taxonomy" id="390850"/>
    <lineage>
        <taxon>Eukaryota</taxon>
        <taxon>Metazoa</taxon>
        <taxon>Ecdysozoa</taxon>
        <taxon>Nematoda</taxon>
        <taxon>Chromadorea</taxon>
        <taxon>Rhabditida</taxon>
        <taxon>Tylenchina</taxon>
        <taxon>Tylenchomorpha</taxon>
        <taxon>Tylenchoidea</taxon>
        <taxon>Meloidogynidae</taxon>
        <taxon>Meloidogyninae</taxon>
        <taxon>Meloidogyne</taxon>
    </lineage>
</organism>
<evidence type="ECO:0000313" key="2">
    <source>
        <dbReference type="EMBL" id="CAD2168616.1"/>
    </source>
</evidence>